<dbReference type="InterPro" id="IPR023296">
    <property type="entry name" value="Glyco_hydro_beta-prop_sf"/>
</dbReference>
<proteinExistence type="predicted"/>
<dbReference type="RefSeq" id="WP_149075717.1">
    <property type="nucleotide sequence ID" value="NZ_CP043329.1"/>
</dbReference>
<feature type="signal peptide" evidence="1">
    <location>
        <begin position="1"/>
        <end position="22"/>
    </location>
</feature>
<keyword evidence="3" id="KW-1185">Reference proteome</keyword>
<dbReference type="SUPFAM" id="SSF75005">
    <property type="entry name" value="Arabinanase/levansucrase/invertase"/>
    <property type="match status" value="1"/>
</dbReference>
<sequence>MKFSLKVFIISLLLVTSQVTIAQEPAFESIKNFIKPAKKEGGLKLSQYFLWCPSVIKVGNTYHLFASAWPAEGGMASWTAKSLCIRATSKNLLGPYEFAEVVLEKREGKWDNDRVHNPKIVKVGNKYVLYYISSANETGYAEADAITGPWTRSEKMMSFSNPAPLVRPDGSVYVFGRLSVKIGDKQVRTARAAEAASYKGPYQNLAPEKENLFPNNYELEDPTIWWANNQYHVICTDFAGVATGRNKVGVQYYSKDGINYQLLTKEPINTNEITYDDGSKEKFKRVERPFAYVENGIVKAYFLGCMTPDDKGVIVAHPVDDYVPGKSSSKKKE</sequence>
<dbReference type="KEGG" id="pej:FYC62_16400"/>
<keyword evidence="2" id="KW-0378">Hydrolase</keyword>
<protein>
    <submittedName>
        <fullName evidence="2">Family 43 glycosylhydrolase</fullName>
    </submittedName>
</protein>
<dbReference type="Gene3D" id="2.115.10.20">
    <property type="entry name" value="Glycosyl hydrolase domain, family 43"/>
    <property type="match status" value="1"/>
</dbReference>
<gene>
    <name evidence="2" type="ORF">FYC62_16400</name>
</gene>
<accession>A0A5C0VP32</accession>
<dbReference type="AlphaFoldDB" id="A0A5C0VP32"/>
<evidence type="ECO:0000313" key="2">
    <source>
        <dbReference type="EMBL" id="QEK53080.1"/>
    </source>
</evidence>
<feature type="chain" id="PRO_5022904281" evidence="1">
    <location>
        <begin position="23"/>
        <end position="333"/>
    </location>
</feature>
<dbReference type="Proteomes" id="UP000323653">
    <property type="component" value="Chromosome"/>
</dbReference>
<dbReference type="EMBL" id="CP043329">
    <property type="protein sequence ID" value="QEK53080.1"/>
    <property type="molecule type" value="Genomic_DNA"/>
</dbReference>
<reference evidence="2 3" key="1">
    <citation type="submission" date="2019-08" db="EMBL/GenBank/DDBJ databases">
        <title>Pedobacter sp. nov., isolated from Han river, South Korea.</title>
        <authorList>
            <person name="Lee D.-H."/>
            <person name="Kim Y.-S."/>
            <person name="Hwang E.-M."/>
            <person name="Le Tran T.C."/>
            <person name="Cha C.-J."/>
        </authorList>
    </citation>
    <scope>NUCLEOTIDE SEQUENCE [LARGE SCALE GENOMIC DNA]</scope>
    <source>
        <strain evidence="2 3">CJ43</strain>
    </source>
</reference>
<evidence type="ECO:0000256" key="1">
    <source>
        <dbReference type="SAM" id="SignalP"/>
    </source>
</evidence>
<dbReference type="GO" id="GO:0016787">
    <property type="term" value="F:hydrolase activity"/>
    <property type="evidence" value="ECO:0007669"/>
    <property type="project" value="UniProtKB-KW"/>
</dbReference>
<keyword evidence="1" id="KW-0732">Signal</keyword>
<dbReference type="CDD" id="cd08994">
    <property type="entry name" value="GH43_62_32_68_117_130-like"/>
    <property type="match status" value="1"/>
</dbReference>
<evidence type="ECO:0000313" key="3">
    <source>
        <dbReference type="Proteomes" id="UP000323653"/>
    </source>
</evidence>
<organism evidence="2 3">
    <name type="scientific">Pedobacter aquae</name>
    <dbReference type="NCBI Taxonomy" id="2605747"/>
    <lineage>
        <taxon>Bacteria</taxon>
        <taxon>Pseudomonadati</taxon>
        <taxon>Bacteroidota</taxon>
        <taxon>Sphingobacteriia</taxon>
        <taxon>Sphingobacteriales</taxon>
        <taxon>Sphingobacteriaceae</taxon>
        <taxon>Pedobacter</taxon>
    </lineage>
</organism>
<name>A0A5C0VP32_9SPHI</name>